<gene>
    <name evidence="7" type="ORF">F0Q45_25165</name>
</gene>
<keyword evidence="1" id="KW-0596">Phosphopantetheine</keyword>
<dbReference type="InterPro" id="IPR049900">
    <property type="entry name" value="PKS_mFAS_DH"/>
</dbReference>
<dbReference type="InterPro" id="IPR036291">
    <property type="entry name" value="NAD(P)-bd_dom_sf"/>
</dbReference>
<dbReference type="SMART" id="SM00827">
    <property type="entry name" value="PKS_AT"/>
    <property type="match status" value="1"/>
</dbReference>
<dbReference type="Pfam" id="PF22953">
    <property type="entry name" value="SpnB_Rossmann"/>
    <property type="match status" value="1"/>
</dbReference>
<evidence type="ECO:0000256" key="4">
    <source>
        <dbReference type="ARBA" id="ARBA00023315"/>
    </source>
</evidence>
<evidence type="ECO:0000256" key="3">
    <source>
        <dbReference type="ARBA" id="ARBA00022679"/>
    </source>
</evidence>
<dbReference type="InterPro" id="IPR049551">
    <property type="entry name" value="PKS_DH_C"/>
</dbReference>
<feature type="non-terminal residue" evidence="7">
    <location>
        <position position="967"/>
    </location>
</feature>
<dbReference type="SMART" id="SM00826">
    <property type="entry name" value="PKS_DH"/>
    <property type="match status" value="1"/>
</dbReference>
<comment type="caution">
    <text evidence="7">The sequence shown here is derived from an EMBL/GenBank/DDBJ whole genome shotgun (WGS) entry which is preliminary data.</text>
</comment>
<dbReference type="OrthoDB" id="9778690at2"/>
<dbReference type="Pfam" id="PF21089">
    <property type="entry name" value="PKS_DH_N"/>
    <property type="match status" value="1"/>
</dbReference>
<dbReference type="InterPro" id="IPR014043">
    <property type="entry name" value="Acyl_transferase_dom"/>
</dbReference>
<evidence type="ECO:0000313" key="7">
    <source>
        <dbReference type="EMBL" id="KAA1244083.1"/>
    </source>
</evidence>
<dbReference type="Gene3D" id="3.30.70.3290">
    <property type="match status" value="1"/>
</dbReference>
<feature type="non-terminal residue" evidence="7">
    <location>
        <position position="1"/>
    </location>
</feature>
<dbReference type="EMBL" id="VTZN01000311">
    <property type="protein sequence ID" value="KAA1244083.1"/>
    <property type="molecule type" value="Genomic_DNA"/>
</dbReference>
<dbReference type="GO" id="GO:0004312">
    <property type="term" value="F:fatty acid synthase activity"/>
    <property type="evidence" value="ECO:0007669"/>
    <property type="project" value="TreeGrafter"/>
</dbReference>
<dbReference type="InterPro" id="IPR042104">
    <property type="entry name" value="PKS_dehydratase_sf"/>
</dbReference>
<evidence type="ECO:0000256" key="5">
    <source>
        <dbReference type="PROSITE-ProRule" id="PRU01363"/>
    </source>
</evidence>
<dbReference type="Pfam" id="PF00698">
    <property type="entry name" value="Acyl_transf_1"/>
    <property type="match status" value="1"/>
</dbReference>
<dbReference type="Pfam" id="PF14765">
    <property type="entry name" value="PS-DH"/>
    <property type="match status" value="1"/>
</dbReference>
<dbReference type="SUPFAM" id="SSF51735">
    <property type="entry name" value="NAD(P)-binding Rossmann-fold domains"/>
    <property type="match status" value="1"/>
</dbReference>
<feature type="active site" description="Proton acceptor; for dehydratase activity" evidence="5">
    <location>
        <position position="519"/>
    </location>
</feature>
<keyword evidence="3 7" id="KW-0808">Transferase</keyword>
<protein>
    <submittedName>
        <fullName evidence="7">Acyltransferase domain-containing protein</fullName>
    </submittedName>
</protein>
<organism evidence="7 8">
    <name type="scientific">Mycobacterium simiae</name>
    <name type="common">Mycobacterium habana</name>
    <dbReference type="NCBI Taxonomy" id="1784"/>
    <lineage>
        <taxon>Bacteria</taxon>
        <taxon>Bacillati</taxon>
        <taxon>Actinomycetota</taxon>
        <taxon>Actinomycetes</taxon>
        <taxon>Mycobacteriales</taxon>
        <taxon>Mycobacteriaceae</taxon>
        <taxon>Mycobacterium</taxon>
        <taxon>Mycobacterium simiae complex</taxon>
    </lineage>
</organism>
<sequence length="967" mass="101788">LQQAPVAPGVSAERSDDGVGFGLVVWPVSARTAAALGAQAERLHQHLVGHPDLDLTDVAFSLGCTRAHHSYRAVITGSVAAADPRKDLLDALDALRGGEPHPQLTRHHYLAHLRGKTVFVLPGQGGQYLGMGRALYAQHRVFADMVDACDEALGPITGWSVREVLCQGSGAPALERVDVVQPVLFTMMVSLAEVLGHYGVVPEAVIGHSQGEIAAAYIAGVFSLPEAAKVVALRSQALSVLGGAGGMASVLLDAEQLRSRLRPWGQALSIAAINGPSHTIVSGEPGALEQFSAACEGDGVHVRVIAVDYASHSVQVEPLRERLLAELADLQPAPARIPLYSTVGEALSVDALDTTKMDAEYWYRNLREPVQFYDAVVERLAAGECTFVELSPHPVLAPAIADTLAQTSGRHQSAVVPTLHRERPDQDALATALAQLHNHGHSPSWSALYPHARTVDLPTYPFQHRSYWLAPTATGDACGLGLDPAEHPLLSAVATLAGQDQFVVSGRLSLSVEGWLVGHQVNDTVVFPAAGFIEVLLRAGELSGCPAIDELILHAPVVLSGEAPTDLQIVVQALDEQGRRAVSVHSRTGGQSGVWMLHASGALSADQPAAEVSPLAAPGVEGIDQDDFYDRLAQRGYRYGGPFRSLQGIGADPVRPEVVHAEVALPAGADVAGYGIHPALLDGALHPLVSVLEGSGGADSGSLKLPYVFSGVSLYATAATQLHVELTRTGEDTVALRATDPTGAPVITISAVTLRAVSDQIGGSAPTTRTSDSLFELTWLSLPDLPASSGSLATEGPVWAVCADAPEQLSAALADGMVHTDLASLTPCPQLVIWQLARPAEQAAAESDPLQRVHVLTRQVLAQLQSWLARPDTATTRLMIITCHAVTTSVYDRAPDLAHAAAWGLLHSAQQERPDRIILLDTDDTAASNDNLLVVASTPPAGEPQLALRNGVVHIPRLARTASLTPP</sequence>
<dbReference type="Gene3D" id="3.10.129.110">
    <property type="entry name" value="Polyketide synthase dehydratase"/>
    <property type="match status" value="1"/>
</dbReference>
<feature type="region of interest" description="C-terminal hotdog fold" evidence="5">
    <location>
        <begin position="620"/>
        <end position="763"/>
    </location>
</feature>
<dbReference type="InterPro" id="IPR049552">
    <property type="entry name" value="PKS_DH_N"/>
</dbReference>
<dbReference type="Pfam" id="PF22621">
    <property type="entry name" value="CurL-like_PKS_C"/>
    <property type="match status" value="1"/>
</dbReference>
<evidence type="ECO:0000313" key="8">
    <source>
        <dbReference type="Proteomes" id="UP000324701"/>
    </source>
</evidence>
<dbReference type="Gene3D" id="3.40.50.11460">
    <property type="match status" value="1"/>
</dbReference>
<dbReference type="Proteomes" id="UP000324701">
    <property type="component" value="Unassembled WGS sequence"/>
</dbReference>
<dbReference type="AlphaFoldDB" id="A0A5B1B9M8"/>
<dbReference type="FunFam" id="3.40.366.10:FF:000002">
    <property type="entry name" value="Probable polyketide synthase 2"/>
    <property type="match status" value="1"/>
</dbReference>
<evidence type="ECO:0000256" key="2">
    <source>
        <dbReference type="ARBA" id="ARBA00022553"/>
    </source>
</evidence>
<dbReference type="InterPro" id="IPR001227">
    <property type="entry name" value="Ac_transferase_dom_sf"/>
</dbReference>
<dbReference type="Gene3D" id="3.40.366.10">
    <property type="entry name" value="Malonyl-Coenzyme A Acyl Carrier Protein, domain 2"/>
    <property type="match status" value="1"/>
</dbReference>
<name>A0A5B1B9M8_MYCSI</name>
<evidence type="ECO:0000259" key="6">
    <source>
        <dbReference type="PROSITE" id="PS52019"/>
    </source>
</evidence>
<dbReference type="SUPFAM" id="SSF55048">
    <property type="entry name" value="Probable ACP-binding domain of malonyl-CoA ACP transacylase"/>
    <property type="match status" value="1"/>
</dbReference>
<proteinExistence type="predicted"/>
<dbReference type="PANTHER" id="PTHR43775:SF51">
    <property type="entry name" value="INACTIVE PHENOLPHTHIOCEROL SYNTHESIS POLYKETIDE SYNTHASE TYPE I PKS1-RELATED"/>
    <property type="match status" value="1"/>
</dbReference>
<feature type="region of interest" description="N-terminal hotdog fold" evidence="5">
    <location>
        <begin position="487"/>
        <end position="610"/>
    </location>
</feature>
<keyword evidence="4 7" id="KW-0012">Acyltransferase</keyword>
<dbReference type="PANTHER" id="PTHR43775">
    <property type="entry name" value="FATTY ACID SYNTHASE"/>
    <property type="match status" value="1"/>
</dbReference>
<dbReference type="InterPro" id="IPR016036">
    <property type="entry name" value="Malonyl_transacylase_ACP-bd"/>
</dbReference>
<feature type="domain" description="PKS/mFAS DH" evidence="6">
    <location>
        <begin position="487"/>
        <end position="763"/>
    </location>
</feature>
<dbReference type="PROSITE" id="PS52019">
    <property type="entry name" value="PKS_MFAS_DH"/>
    <property type="match status" value="1"/>
</dbReference>
<feature type="active site" description="Proton donor; for dehydratase activity" evidence="5">
    <location>
        <position position="682"/>
    </location>
</feature>
<evidence type="ECO:0000256" key="1">
    <source>
        <dbReference type="ARBA" id="ARBA00022450"/>
    </source>
</evidence>
<accession>A0A5B1B9M8</accession>
<reference evidence="7 8" key="1">
    <citation type="submission" date="2019-09" db="EMBL/GenBank/DDBJ databases">
        <title>Report of infection by Mycobacterium simiae a patient suffering from pulmonary tuberculosis.</title>
        <authorList>
            <person name="Mohanty P.S."/>
            <person name="Bansal A.K."/>
            <person name="Singh H."/>
            <person name="Sharma S."/>
            <person name="Patil S.A."/>
            <person name="Upadhaya P."/>
            <person name="Singh P.K."/>
            <person name="Kumar D."/>
            <person name="Kumar S."/>
            <person name="Singh R.K."/>
            <person name="Chaudhary B."/>
        </authorList>
    </citation>
    <scope>NUCLEOTIDE SEQUENCE [LARGE SCALE GENOMIC DNA]</scope>
    <source>
        <strain evidence="7 8">JAL-560-SIM</strain>
    </source>
</reference>
<dbReference type="InterPro" id="IPR050091">
    <property type="entry name" value="PKS_NRPS_Biosynth_Enz"/>
</dbReference>
<dbReference type="SUPFAM" id="SSF52151">
    <property type="entry name" value="FabD/lysophospholipase-like"/>
    <property type="match status" value="1"/>
</dbReference>
<keyword evidence="2" id="KW-0597">Phosphoprotein</keyword>
<dbReference type="InterPro" id="IPR020807">
    <property type="entry name" value="PKS_DH"/>
</dbReference>
<dbReference type="InterPro" id="IPR055123">
    <property type="entry name" value="SpnB-like_Rossmann"/>
</dbReference>
<keyword evidence="8" id="KW-1185">Reference proteome</keyword>
<dbReference type="GO" id="GO:0006633">
    <property type="term" value="P:fatty acid biosynthetic process"/>
    <property type="evidence" value="ECO:0007669"/>
    <property type="project" value="TreeGrafter"/>
</dbReference>
<dbReference type="InterPro" id="IPR016035">
    <property type="entry name" value="Acyl_Trfase/lysoPLipase"/>
</dbReference>